<dbReference type="EMBL" id="CAJOBC010085919">
    <property type="protein sequence ID" value="CAF4337445.1"/>
    <property type="molecule type" value="Genomic_DNA"/>
</dbReference>
<accession>A0A815R160</accession>
<evidence type="ECO:0000313" key="4">
    <source>
        <dbReference type="EMBL" id="CAF4110303.1"/>
    </source>
</evidence>
<dbReference type="AlphaFoldDB" id="A0A815R160"/>
<dbReference type="Proteomes" id="UP000677228">
    <property type="component" value="Unassembled WGS sequence"/>
</dbReference>
<gene>
    <name evidence="3" type="ORF">GPM918_LOCUS35396</name>
    <name evidence="2" type="ORF">OVA965_LOCUS28650</name>
    <name evidence="5" type="ORF">SRO942_LOCUS36113</name>
    <name evidence="4" type="ORF">TMI583_LOCUS29408</name>
</gene>
<evidence type="ECO:0000313" key="6">
    <source>
        <dbReference type="Proteomes" id="UP000663829"/>
    </source>
</evidence>
<evidence type="ECO:0000313" key="2">
    <source>
        <dbReference type="EMBL" id="CAF1303602.1"/>
    </source>
</evidence>
<proteinExistence type="predicted"/>
<dbReference type="EMBL" id="CAJNOK010019664">
    <property type="protein sequence ID" value="CAF1303602.1"/>
    <property type="molecule type" value="Genomic_DNA"/>
</dbReference>
<sequence>MAVSIGWFLPCSRQASEMVSDSEAIRNKYHISKDKYDEFFKVCLRRKLVDFLCNERKRHAKKQQQLHQEQEQHNLTETHQQQQ</sequence>
<dbReference type="Proteomes" id="UP000682733">
    <property type="component" value="Unassembled WGS sequence"/>
</dbReference>
<evidence type="ECO:0000256" key="1">
    <source>
        <dbReference type="SAM" id="MobiDB-lite"/>
    </source>
</evidence>
<dbReference type="EMBL" id="CAJNOQ010020453">
    <property type="protein sequence ID" value="CAF1469177.1"/>
    <property type="molecule type" value="Genomic_DNA"/>
</dbReference>
<feature type="region of interest" description="Disordered" evidence="1">
    <location>
        <begin position="60"/>
        <end position="83"/>
    </location>
</feature>
<dbReference type="OrthoDB" id="10133164at2759"/>
<evidence type="ECO:0000313" key="3">
    <source>
        <dbReference type="EMBL" id="CAF1469177.1"/>
    </source>
</evidence>
<dbReference type="Proteomes" id="UP000663829">
    <property type="component" value="Unassembled WGS sequence"/>
</dbReference>
<protein>
    <submittedName>
        <fullName evidence="3">Uncharacterized protein</fullName>
    </submittedName>
</protein>
<evidence type="ECO:0000313" key="5">
    <source>
        <dbReference type="EMBL" id="CAF4337445.1"/>
    </source>
</evidence>
<dbReference type="Proteomes" id="UP000681722">
    <property type="component" value="Unassembled WGS sequence"/>
</dbReference>
<name>A0A815R160_9BILA</name>
<organism evidence="3 6">
    <name type="scientific">Didymodactylos carnosus</name>
    <dbReference type="NCBI Taxonomy" id="1234261"/>
    <lineage>
        <taxon>Eukaryota</taxon>
        <taxon>Metazoa</taxon>
        <taxon>Spiralia</taxon>
        <taxon>Gnathifera</taxon>
        <taxon>Rotifera</taxon>
        <taxon>Eurotatoria</taxon>
        <taxon>Bdelloidea</taxon>
        <taxon>Philodinida</taxon>
        <taxon>Philodinidae</taxon>
        <taxon>Didymodactylos</taxon>
    </lineage>
</organism>
<dbReference type="EMBL" id="CAJOBA010041246">
    <property type="protein sequence ID" value="CAF4110303.1"/>
    <property type="molecule type" value="Genomic_DNA"/>
</dbReference>
<keyword evidence="6" id="KW-1185">Reference proteome</keyword>
<reference evidence="3" key="1">
    <citation type="submission" date="2021-02" db="EMBL/GenBank/DDBJ databases">
        <authorList>
            <person name="Nowell W R."/>
        </authorList>
    </citation>
    <scope>NUCLEOTIDE SEQUENCE</scope>
</reference>
<comment type="caution">
    <text evidence="3">The sequence shown here is derived from an EMBL/GenBank/DDBJ whole genome shotgun (WGS) entry which is preliminary data.</text>
</comment>